<dbReference type="Gene3D" id="3.30.420.10">
    <property type="entry name" value="Ribonuclease H-like superfamily/Ribonuclease H"/>
    <property type="match status" value="1"/>
</dbReference>
<evidence type="ECO:0000313" key="2">
    <source>
        <dbReference type="Proteomes" id="UP001341281"/>
    </source>
</evidence>
<dbReference type="Proteomes" id="UP001341281">
    <property type="component" value="Chromosome 01"/>
</dbReference>
<keyword evidence="2" id="KW-1185">Reference proteome</keyword>
<dbReference type="SUPFAM" id="SSF53098">
    <property type="entry name" value="Ribonuclease H-like"/>
    <property type="match status" value="1"/>
</dbReference>
<dbReference type="EMBL" id="CP144745">
    <property type="protein sequence ID" value="WVZ49154.1"/>
    <property type="molecule type" value="Genomic_DNA"/>
</dbReference>
<dbReference type="AlphaFoldDB" id="A0AAQ3PEX5"/>
<protein>
    <submittedName>
        <fullName evidence="1">Uncharacterized protein</fullName>
    </submittedName>
</protein>
<sequence length="75" mass="8605">MKREVAEYLNIKSPPDCYNHSRSPSGKWEEIGMDFIVGLPRTQSGFDSIWVVVDRLTKVAHFIPRQDHLFGSQVS</sequence>
<reference evidence="1 2" key="1">
    <citation type="submission" date="2024-02" db="EMBL/GenBank/DDBJ databases">
        <title>High-quality chromosome-scale genome assembly of Pensacola bahiagrass (Paspalum notatum Flugge var. saurae).</title>
        <authorList>
            <person name="Vega J.M."/>
            <person name="Podio M."/>
            <person name="Orjuela J."/>
            <person name="Siena L.A."/>
            <person name="Pessino S.C."/>
            <person name="Combes M.C."/>
            <person name="Mariac C."/>
            <person name="Albertini E."/>
            <person name="Pupilli F."/>
            <person name="Ortiz J.P.A."/>
            <person name="Leblanc O."/>
        </authorList>
    </citation>
    <scope>NUCLEOTIDE SEQUENCE [LARGE SCALE GENOMIC DNA]</scope>
    <source>
        <strain evidence="1">R1</strain>
        <tissue evidence="1">Leaf</tissue>
    </source>
</reference>
<dbReference type="InterPro" id="IPR012337">
    <property type="entry name" value="RNaseH-like_sf"/>
</dbReference>
<gene>
    <name evidence="1" type="ORF">U9M48_000531</name>
</gene>
<dbReference type="PANTHER" id="PTHR35046">
    <property type="entry name" value="ZINC KNUCKLE (CCHC-TYPE) FAMILY PROTEIN"/>
    <property type="match status" value="1"/>
</dbReference>
<organism evidence="1 2">
    <name type="scientific">Paspalum notatum var. saurae</name>
    <dbReference type="NCBI Taxonomy" id="547442"/>
    <lineage>
        <taxon>Eukaryota</taxon>
        <taxon>Viridiplantae</taxon>
        <taxon>Streptophyta</taxon>
        <taxon>Embryophyta</taxon>
        <taxon>Tracheophyta</taxon>
        <taxon>Spermatophyta</taxon>
        <taxon>Magnoliopsida</taxon>
        <taxon>Liliopsida</taxon>
        <taxon>Poales</taxon>
        <taxon>Poaceae</taxon>
        <taxon>PACMAD clade</taxon>
        <taxon>Panicoideae</taxon>
        <taxon>Andropogonodae</taxon>
        <taxon>Paspaleae</taxon>
        <taxon>Paspalinae</taxon>
        <taxon>Paspalum</taxon>
    </lineage>
</organism>
<dbReference type="PANTHER" id="PTHR35046:SF18">
    <property type="entry name" value="RNA-DIRECTED DNA POLYMERASE"/>
    <property type="match status" value="1"/>
</dbReference>
<name>A0AAQ3PEX5_PASNO</name>
<proteinExistence type="predicted"/>
<dbReference type="InterPro" id="IPR036397">
    <property type="entry name" value="RNaseH_sf"/>
</dbReference>
<evidence type="ECO:0000313" key="1">
    <source>
        <dbReference type="EMBL" id="WVZ49154.1"/>
    </source>
</evidence>
<accession>A0AAQ3PEX5</accession>
<dbReference type="GO" id="GO:0003676">
    <property type="term" value="F:nucleic acid binding"/>
    <property type="evidence" value="ECO:0007669"/>
    <property type="project" value="InterPro"/>
</dbReference>